<evidence type="ECO:0008006" key="3">
    <source>
        <dbReference type="Google" id="ProtNLM"/>
    </source>
</evidence>
<dbReference type="OrthoDB" id="2592984at2759"/>
<reference evidence="1 2" key="1">
    <citation type="journal article" date="2019" name="Nat. Ecol. Evol.">
        <title>Megaphylogeny resolves global patterns of mushroom evolution.</title>
        <authorList>
            <person name="Varga T."/>
            <person name="Krizsan K."/>
            <person name="Foldi C."/>
            <person name="Dima B."/>
            <person name="Sanchez-Garcia M."/>
            <person name="Sanchez-Ramirez S."/>
            <person name="Szollosi G.J."/>
            <person name="Szarkandi J.G."/>
            <person name="Papp V."/>
            <person name="Albert L."/>
            <person name="Andreopoulos W."/>
            <person name="Angelini C."/>
            <person name="Antonin V."/>
            <person name="Barry K.W."/>
            <person name="Bougher N.L."/>
            <person name="Buchanan P."/>
            <person name="Buyck B."/>
            <person name="Bense V."/>
            <person name="Catcheside P."/>
            <person name="Chovatia M."/>
            <person name="Cooper J."/>
            <person name="Damon W."/>
            <person name="Desjardin D."/>
            <person name="Finy P."/>
            <person name="Geml J."/>
            <person name="Haridas S."/>
            <person name="Hughes K."/>
            <person name="Justo A."/>
            <person name="Karasinski D."/>
            <person name="Kautmanova I."/>
            <person name="Kiss B."/>
            <person name="Kocsube S."/>
            <person name="Kotiranta H."/>
            <person name="LaButti K.M."/>
            <person name="Lechner B.E."/>
            <person name="Liimatainen K."/>
            <person name="Lipzen A."/>
            <person name="Lukacs Z."/>
            <person name="Mihaltcheva S."/>
            <person name="Morgado L.N."/>
            <person name="Niskanen T."/>
            <person name="Noordeloos M.E."/>
            <person name="Ohm R.A."/>
            <person name="Ortiz-Santana B."/>
            <person name="Ovrebo C."/>
            <person name="Racz N."/>
            <person name="Riley R."/>
            <person name="Savchenko A."/>
            <person name="Shiryaev A."/>
            <person name="Soop K."/>
            <person name="Spirin V."/>
            <person name="Szebenyi C."/>
            <person name="Tomsovsky M."/>
            <person name="Tulloss R.E."/>
            <person name="Uehling J."/>
            <person name="Grigoriev I.V."/>
            <person name="Vagvolgyi C."/>
            <person name="Papp T."/>
            <person name="Martin F.M."/>
            <person name="Miettinen O."/>
            <person name="Hibbett D.S."/>
            <person name="Nagy L.G."/>
        </authorList>
    </citation>
    <scope>NUCLEOTIDE SEQUENCE [LARGE SCALE GENOMIC DNA]</scope>
    <source>
        <strain evidence="1 2">FP101781</strain>
    </source>
</reference>
<name>A0A4Y7T435_COPMI</name>
<sequence length="193" mass="21885">MFVVDMPTGNLNKVTHGETNRSGFEDGGELFGVYFHELNVDHNFNNVYQNGRIDQTSYKWEPFTVGWTKYDAAIKNAAEEVIKHMKPVYDVYDNNCQMFTIGLLNVICEPGREKVLTSYSYITQTKMGFQIPFLSHESPAQHTQEIELPARDEVAAKKASSIMDEHTPRLDPKDLGTIGVHHETGEPVLVHLL</sequence>
<keyword evidence="2" id="KW-1185">Reference proteome</keyword>
<accession>A0A4Y7T435</accession>
<organism evidence="1 2">
    <name type="scientific">Coprinellus micaceus</name>
    <name type="common">Glistening ink-cap mushroom</name>
    <name type="synonym">Coprinus micaceus</name>
    <dbReference type="NCBI Taxonomy" id="71717"/>
    <lineage>
        <taxon>Eukaryota</taxon>
        <taxon>Fungi</taxon>
        <taxon>Dikarya</taxon>
        <taxon>Basidiomycota</taxon>
        <taxon>Agaricomycotina</taxon>
        <taxon>Agaricomycetes</taxon>
        <taxon>Agaricomycetidae</taxon>
        <taxon>Agaricales</taxon>
        <taxon>Agaricineae</taxon>
        <taxon>Psathyrellaceae</taxon>
        <taxon>Coprinellus</taxon>
    </lineage>
</organism>
<evidence type="ECO:0000313" key="2">
    <source>
        <dbReference type="Proteomes" id="UP000298030"/>
    </source>
</evidence>
<comment type="caution">
    <text evidence="1">The sequence shown here is derived from an EMBL/GenBank/DDBJ whole genome shotgun (WGS) entry which is preliminary data.</text>
</comment>
<evidence type="ECO:0000313" key="1">
    <source>
        <dbReference type="EMBL" id="TEB28781.1"/>
    </source>
</evidence>
<gene>
    <name evidence="1" type="ORF">FA13DRAFT_1793645</name>
</gene>
<dbReference type="STRING" id="71717.A0A4Y7T435"/>
<dbReference type="Proteomes" id="UP000298030">
    <property type="component" value="Unassembled WGS sequence"/>
</dbReference>
<protein>
    <recommendedName>
        <fullName evidence="3">PPPDE domain-containing protein</fullName>
    </recommendedName>
</protein>
<dbReference type="AlphaFoldDB" id="A0A4Y7T435"/>
<proteinExistence type="predicted"/>
<dbReference type="EMBL" id="QPFP01000030">
    <property type="protein sequence ID" value="TEB28781.1"/>
    <property type="molecule type" value="Genomic_DNA"/>
</dbReference>